<comment type="caution">
    <text evidence="2">The sequence shown here is derived from an EMBL/GenBank/DDBJ whole genome shotgun (WGS) entry which is preliminary data.</text>
</comment>
<dbReference type="InterPro" id="IPR030547">
    <property type="entry name" value="XRCC2"/>
</dbReference>
<dbReference type="SUPFAM" id="SSF52540">
    <property type="entry name" value="P-loop containing nucleoside triphosphate hydrolases"/>
    <property type="match status" value="1"/>
</dbReference>
<proteinExistence type="predicted"/>
<keyword evidence="3" id="KW-1185">Reference proteome</keyword>
<sequence>MNHETERSPKPVTRIKPYSLGLSFVGEAVANAFEYFKENPIKTNEQQPFQNFSFSSFAPFNNTIPINNKHQYNSQYIQPGDVIEFYGPACGGKSSILYSLMPKTILPRIWVRDGGTLYDEEKQFYIGGADNGVILIDLDGRFDTQRVYALIVAYLRKKIKEFICEDTEERRRINNNYNDASRTSMESSIPIDMNHYDWLPTEEEISQVACLALQRVHVYQPNSSLEFLATLQSLPEYMLESDDEFKYLMIDSIMAFYWQDKSEETGGNGGSFNYSTSIVRALRQIIKESNVVTIATNWALTLPESNNGINETISNNSIITTTSLPFPPELFYRDISPRVWQEFVKYRFVVAKQPLPQYSVSTHPTKVVCDEARMEILRNTWFSGRIVTPICGNLNLNIFTFKITEEDGILSE</sequence>
<feature type="domain" description="EH" evidence="1">
    <location>
        <begin position="68"/>
        <end position="110"/>
    </location>
</feature>
<protein>
    <submittedName>
        <fullName evidence="2">923_t:CDS:1</fullName>
    </submittedName>
</protein>
<dbReference type="GO" id="GO:0005815">
    <property type="term" value="C:microtubule organizing center"/>
    <property type="evidence" value="ECO:0007669"/>
    <property type="project" value="TreeGrafter"/>
</dbReference>
<dbReference type="Gene3D" id="3.40.50.300">
    <property type="entry name" value="P-loop containing nucleotide triphosphate hydrolases"/>
    <property type="match status" value="1"/>
</dbReference>
<dbReference type="GO" id="GO:0033063">
    <property type="term" value="C:Rad51B-Rad51C-Rad51D-XRCC2 complex"/>
    <property type="evidence" value="ECO:0007669"/>
    <property type="project" value="InterPro"/>
</dbReference>
<dbReference type="InterPro" id="IPR027417">
    <property type="entry name" value="P-loop_NTPase"/>
</dbReference>
<reference evidence="2" key="1">
    <citation type="submission" date="2021-06" db="EMBL/GenBank/DDBJ databases">
        <authorList>
            <person name="Kallberg Y."/>
            <person name="Tangrot J."/>
            <person name="Rosling A."/>
        </authorList>
    </citation>
    <scope>NUCLEOTIDE SEQUENCE</scope>
    <source>
        <strain evidence="2">MT106</strain>
    </source>
</reference>
<accession>A0A9N8YZ52</accession>
<dbReference type="PANTHER" id="PTHR46644:SF2">
    <property type="entry name" value="DNA REPAIR PROTEIN XRCC2"/>
    <property type="match status" value="1"/>
</dbReference>
<name>A0A9N8YZ52_9GLOM</name>
<dbReference type="AlphaFoldDB" id="A0A9N8YZ52"/>
<dbReference type="GO" id="GO:0005657">
    <property type="term" value="C:replication fork"/>
    <property type="evidence" value="ECO:0007669"/>
    <property type="project" value="InterPro"/>
</dbReference>
<evidence type="ECO:0000313" key="3">
    <source>
        <dbReference type="Proteomes" id="UP000789831"/>
    </source>
</evidence>
<dbReference type="GO" id="GO:0000724">
    <property type="term" value="P:double-strand break repair via homologous recombination"/>
    <property type="evidence" value="ECO:0007669"/>
    <property type="project" value="InterPro"/>
</dbReference>
<dbReference type="PANTHER" id="PTHR46644">
    <property type="entry name" value="DNA REPAIR PROTEIN XRCC2"/>
    <property type="match status" value="1"/>
</dbReference>
<gene>
    <name evidence="2" type="ORF">AGERDE_LOCUS2188</name>
</gene>
<dbReference type="GO" id="GO:0042148">
    <property type="term" value="P:DNA strand invasion"/>
    <property type="evidence" value="ECO:0007669"/>
    <property type="project" value="TreeGrafter"/>
</dbReference>
<dbReference type="InterPro" id="IPR000261">
    <property type="entry name" value="EH_dom"/>
</dbReference>
<dbReference type="EMBL" id="CAJVPL010000174">
    <property type="protein sequence ID" value="CAG8459744.1"/>
    <property type="molecule type" value="Genomic_DNA"/>
</dbReference>
<dbReference type="PROSITE" id="PS50031">
    <property type="entry name" value="EH"/>
    <property type="match status" value="1"/>
</dbReference>
<dbReference type="CDD" id="cd19490">
    <property type="entry name" value="XRCC2"/>
    <property type="match status" value="1"/>
</dbReference>
<organism evidence="2 3">
    <name type="scientific">Ambispora gerdemannii</name>
    <dbReference type="NCBI Taxonomy" id="144530"/>
    <lineage>
        <taxon>Eukaryota</taxon>
        <taxon>Fungi</taxon>
        <taxon>Fungi incertae sedis</taxon>
        <taxon>Mucoromycota</taxon>
        <taxon>Glomeromycotina</taxon>
        <taxon>Glomeromycetes</taxon>
        <taxon>Archaeosporales</taxon>
        <taxon>Ambisporaceae</taxon>
        <taxon>Ambispora</taxon>
    </lineage>
</organism>
<dbReference type="OrthoDB" id="420422at2759"/>
<evidence type="ECO:0000313" key="2">
    <source>
        <dbReference type="EMBL" id="CAG8459744.1"/>
    </source>
</evidence>
<dbReference type="GO" id="GO:0000400">
    <property type="term" value="F:four-way junction DNA binding"/>
    <property type="evidence" value="ECO:0007669"/>
    <property type="project" value="TreeGrafter"/>
</dbReference>
<dbReference type="Proteomes" id="UP000789831">
    <property type="component" value="Unassembled WGS sequence"/>
</dbReference>
<evidence type="ECO:0000259" key="1">
    <source>
        <dbReference type="PROSITE" id="PS50031"/>
    </source>
</evidence>